<evidence type="ECO:0000256" key="13">
    <source>
        <dbReference type="RuleBase" id="RU004273"/>
    </source>
</evidence>
<evidence type="ECO:0000256" key="5">
    <source>
        <dbReference type="ARBA" id="ARBA00022723"/>
    </source>
</evidence>
<dbReference type="PROSITE" id="PS00125">
    <property type="entry name" value="SER_THR_PHOSPHATASE"/>
    <property type="match status" value="1"/>
</dbReference>
<evidence type="ECO:0000256" key="8">
    <source>
        <dbReference type="ARBA" id="ARBA00022860"/>
    </source>
</evidence>
<dbReference type="GO" id="GO:0097720">
    <property type="term" value="P:calcineurin-mediated signaling"/>
    <property type="evidence" value="ECO:0007669"/>
    <property type="project" value="InterPro"/>
</dbReference>
<dbReference type="AlphaFoldDB" id="A0AAD4BM23"/>
<keyword evidence="9" id="KW-0904">Protein phosphatase</keyword>
<evidence type="ECO:0000256" key="9">
    <source>
        <dbReference type="ARBA" id="ARBA00022912"/>
    </source>
</evidence>
<evidence type="ECO:0000256" key="4">
    <source>
        <dbReference type="ARBA" id="ARBA00011112"/>
    </source>
</evidence>
<sequence length="655" mass="73463">MDGEDAKSNYRHHLKLSSAVSQHGSDCTACFSLAVVLFSSITMTSVQAHFDKAIQEIEHRNPPNRPTVDLSIQRLDNGAVICTRERIVKDVAQPAVGIPTDAQFFSPHDPSKPNLDFLKDHFFHEGRIREEHALWIIREATALLQREPNVLDIDAPVTVCGDIHGQYYDLMKLFEKGGNPKTTRYLFLGDYVDRGYYSIECVLYLWSLKICFPDSLFLLRGNHECRRLTEYFTFKIECQHKYSERLYEACLESFCSLPLAAIMNKQFLCIHGGLSPELHTIHDLQMLDRFHEPPTHGLICDILWSDPAEDFGSEKGKDSFLHNHVRGCSFFFTYSATCKFLERNSLLSVIRAHEAQDSGFRMYRKAQGTGFPTLITIFSAPNYLDVYNNKAAVLKYENNTMNITQFNCTSHPYWLPNFKDVFEWSLPFVGEKINDMLVAVLNTCSKEELEDEHTAEPRHEDLRERRAVIKNKILAVGRMARVFAVLREESENVSELKNITSTGRLPYGTLALGAEGIKKAISSFEDARRSDIENERLPPAPPPPGEKPATSVGQSKAQAQLHTPMPAFVPINMASRPMTPSDDGRCETPSLERASSPSASSISSPPTPPPPPVTSDRRGSLRLGGSTSPSTRPRSMQNAFSMLQAALDGKKGGSS</sequence>
<comment type="similarity">
    <text evidence="3">Belongs to the PPP phosphatase family. PP-2B subfamily.</text>
</comment>
<name>A0AAD4BM23_BOLED</name>
<evidence type="ECO:0000259" key="15">
    <source>
        <dbReference type="PROSITE" id="PS00125"/>
    </source>
</evidence>
<gene>
    <name evidence="16" type="ORF">L210DRAFT_3553666</name>
</gene>
<keyword evidence="17" id="KW-1185">Reference proteome</keyword>
<evidence type="ECO:0000256" key="11">
    <source>
        <dbReference type="ARBA" id="ARBA00047761"/>
    </source>
</evidence>
<dbReference type="Gene3D" id="3.60.21.10">
    <property type="match status" value="1"/>
</dbReference>
<feature type="region of interest" description="Disordered" evidence="14">
    <location>
        <begin position="571"/>
        <end position="655"/>
    </location>
</feature>
<dbReference type="InterPro" id="IPR004843">
    <property type="entry name" value="Calcineurin-like_PHP"/>
</dbReference>
<comment type="catalytic activity">
    <reaction evidence="11">
        <text>O-phospho-L-seryl-[protein] + H2O = L-seryl-[protein] + phosphate</text>
        <dbReference type="Rhea" id="RHEA:20629"/>
        <dbReference type="Rhea" id="RHEA-COMP:9863"/>
        <dbReference type="Rhea" id="RHEA-COMP:11604"/>
        <dbReference type="ChEBI" id="CHEBI:15377"/>
        <dbReference type="ChEBI" id="CHEBI:29999"/>
        <dbReference type="ChEBI" id="CHEBI:43474"/>
        <dbReference type="ChEBI" id="CHEBI:83421"/>
        <dbReference type="EC" id="3.1.3.16"/>
    </reaction>
</comment>
<protein>
    <recommendedName>
        <fullName evidence="13">Serine/threonine-protein phosphatase</fullName>
        <ecNumber evidence="13">3.1.3.16</ecNumber>
    </recommendedName>
</protein>
<evidence type="ECO:0000256" key="7">
    <source>
        <dbReference type="ARBA" id="ARBA00022833"/>
    </source>
</evidence>
<comment type="catalytic activity">
    <reaction evidence="12 13">
        <text>O-phospho-L-threonyl-[protein] + H2O = L-threonyl-[protein] + phosphate</text>
        <dbReference type="Rhea" id="RHEA:47004"/>
        <dbReference type="Rhea" id="RHEA-COMP:11060"/>
        <dbReference type="Rhea" id="RHEA-COMP:11605"/>
        <dbReference type="ChEBI" id="CHEBI:15377"/>
        <dbReference type="ChEBI" id="CHEBI:30013"/>
        <dbReference type="ChEBI" id="CHEBI:43474"/>
        <dbReference type="ChEBI" id="CHEBI:61977"/>
        <dbReference type="EC" id="3.1.3.16"/>
    </reaction>
</comment>
<dbReference type="Pfam" id="PF00149">
    <property type="entry name" value="Metallophos"/>
    <property type="match status" value="1"/>
</dbReference>
<dbReference type="PRINTS" id="PR00114">
    <property type="entry name" value="STPHPHTASE"/>
</dbReference>
<keyword evidence="7" id="KW-0862">Zinc</keyword>
<dbReference type="FunFam" id="3.60.21.10:FF:000002">
    <property type="entry name" value="Serine/threonine-protein phosphatase"/>
    <property type="match status" value="1"/>
</dbReference>
<dbReference type="InterPro" id="IPR006186">
    <property type="entry name" value="Ser/Thr-sp_prot-phosphatase"/>
</dbReference>
<dbReference type="InterPro" id="IPR041751">
    <property type="entry name" value="MPP_PP2B"/>
</dbReference>
<evidence type="ECO:0000256" key="12">
    <source>
        <dbReference type="ARBA" id="ARBA00048336"/>
    </source>
</evidence>
<comment type="subunit">
    <text evidence="4">Composed of two components (A and B), the A component is the catalytic subunit and the B component confers calcium sensitivity.</text>
</comment>
<comment type="cofactor">
    <cofactor evidence="1">
        <name>Zn(2+)</name>
        <dbReference type="ChEBI" id="CHEBI:29105"/>
    </cofactor>
</comment>
<keyword evidence="10" id="KW-0408">Iron</keyword>
<comment type="cofactor">
    <cofactor evidence="2">
        <name>Fe(3+)</name>
        <dbReference type="ChEBI" id="CHEBI:29034"/>
    </cofactor>
</comment>
<proteinExistence type="inferred from homology"/>
<dbReference type="PANTHER" id="PTHR45673">
    <property type="entry name" value="SERINE/THREONINE-PROTEIN PHOSPHATASE 2B CATALYTIC SUBUNIT 1-RELATED"/>
    <property type="match status" value="1"/>
</dbReference>
<dbReference type="EC" id="3.1.3.16" evidence="13"/>
<keyword evidence="5" id="KW-0479">Metal-binding</keyword>
<comment type="caution">
    <text evidence="16">The sequence shown here is derived from an EMBL/GenBank/DDBJ whole genome shotgun (WGS) entry which is preliminary data.</text>
</comment>
<dbReference type="InterPro" id="IPR043360">
    <property type="entry name" value="PP2B"/>
</dbReference>
<keyword evidence="8" id="KW-0112">Calmodulin-binding</keyword>
<dbReference type="Proteomes" id="UP001194468">
    <property type="component" value="Unassembled WGS sequence"/>
</dbReference>
<feature type="compositionally biased region" description="Basic and acidic residues" evidence="14">
    <location>
        <begin position="527"/>
        <end position="536"/>
    </location>
</feature>
<reference evidence="16" key="1">
    <citation type="submission" date="2019-10" db="EMBL/GenBank/DDBJ databases">
        <authorList>
            <consortium name="DOE Joint Genome Institute"/>
            <person name="Kuo A."/>
            <person name="Miyauchi S."/>
            <person name="Kiss E."/>
            <person name="Drula E."/>
            <person name="Kohler A."/>
            <person name="Sanchez-Garcia M."/>
            <person name="Andreopoulos B."/>
            <person name="Barry K.W."/>
            <person name="Bonito G."/>
            <person name="Buee M."/>
            <person name="Carver A."/>
            <person name="Chen C."/>
            <person name="Cichocki N."/>
            <person name="Clum A."/>
            <person name="Culley D."/>
            <person name="Crous P.W."/>
            <person name="Fauchery L."/>
            <person name="Girlanda M."/>
            <person name="Hayes R."/>
            <person name="Keri Z."/>
            <person name="LaButti K."/>
            <person name="Lipzen A."/>
            <person name="Lombard V."/>
            <person name="Magnuson J."/>
            <person name="Maillard F."/>
            <person name="Morin E."/>
            <person name="Murat C."/>
            <person name="Nolan M."/>
            <person name="Ohm R."/>
            <person name="Pangilinan J."/>
            <person name="Pereira M."/>
            <person name="Perotto S."/>
            <person name="Peter M."/>
            <person name="Riley R."/>
            <person name="Sitrit Y."/>
            <person name="Stielow B."/>
            <person name="Szollosi G."/>
            <person name="Zifcakova L."/>
            <person name="Stursova M."/>
            <person name="Spatafora J.W."/>
            <person name="Tedersoo L."/>
            <person name="Vaario L.-M."/>
            <person name="Yamada A."/>
            <person name="Yan M."/>
            <person name="Wang P."/>
            <person name="Xu J."/>
            <person name="Bruns T."/>
            <person name="Baldrian P."/>
            <person name="Vilgalys R."/>
            <person name="Henrissat B."/>
            <person name="Grigoriev I.V."/>
            <person name="Hibbett D."/>
            <person name="Nagy L.G."/>
            <person name="Martin F.M."/>
        </authorList>
    </citation>
    <scope>NUCLEOTIDE SEQUENCE</scope>
    <source>
        <strain evidence="16">BED1</strain>
    </source>
</reference>
<feature type="compositionally biased region" description="Low complexity" evidence="14">
    <location>
        <begin position="594"/>
        <end position="604"/>
    </location>
</feature>
<keyword evidence="6 13" id="KW-0378">Hydrolase</keyword>
<evidence type="ECO:0000313" key="17">
    <source>
        <dbReference type="Proteomes" id="UP001194468"/>
    </source>
</evidence>
<dbReference type="GO" id="GO:0005516">
    <property type="term" value="F:calmodulin binding"/>
    <property type="evidence" value="ECO:0007669"/>
    <property type="project" value="UniProtKB-KW"/>
</dbReference>
<evidence type="ECO:0000256" key="1">
    <source>
        <dbReference type="ARBA" id="ARBA00001947"/>
    </source>
</evidence>
<evidence type="ECO:0000256" key="3">
    <source>
        <dbReference type="ARBA" id="ARBA00009905"/>
    </source>
</evidence>
<dbReference type="GO" id="GO:0033192">
    <property type="term" value="F:calmodulin-dependent protein phosphatase activity"/>
    <property type="evidence" value="ECO:0007669"/>
    <property type="project" value="InterPro"/>
</dbReference>
<dbReference type="EMBL" id="WHUW01000029">
    <property type="protein sequence ID" value="KAF8434334.1"/>
    <property type="molecule type" value="Genomic_DNA"/>
</dbReference>
<evidence type="ECO:0000256" key="14">
    <source>
        <dbReference type="SAM" id="MobiDB-lite"/>
    </source>
</evidence>
<feature type="region of interest" description="Disordered" evidence="14">
    <location>
        <begin position="527"/>
        <end position="559"/>
    </location>
</feature>
<dbReference type="SUPFAM" id="SSF56300">
    <property type="entry name" value="Metallo-dependent phosphatases"/>
    <property type="match status" value="1"/>
</dbReference>
<dbReference type="GO" id="GO:0046872">
    <property type="term" value="F:metal ion binding"/>
    <property type="evidence" value="ECO:0007669"/>
    <property type="project" value="UniProtKB-KW"/>
</dbReference>
<dbReference type="InterPro" id="IPR029052">
    <property type="entry name" value="Metallo-depent_PP-like"/>
</dbReference>
<dbReference type="CDD" id="cd07416">
    <property type="entry name" value="MPP_PP2B"/>
    <property type="match status" value="1"/>
</dbReference>
<reference evidence="16" key="2">
    <citation type="journal article" date="2020" name="Nat. Commun.">
        <title>Large-scale genome sequencing of mycorrhizal fungi provides insights into the early evolution of symbiotic traits.</title>
        <authorList>
            <person name="Miyauchi S."/>
            <person name="Kiss E."/>
            <person name="Kuo A."/>
            <person name="Drula E."/>
            <person name="Kohler A."/>
            <person name="Sanchez-Garcia M."/>
            <person name="Morin E."/>
            <person name="Andreopoulos B."/>
            <person name="Barry K.W."/>
            <person name="Bonito G."/>
            <person name="Buee M."/>
            <person name="Carver A."/>
            <person name="Chen C."/>
            <person name="Cichocki N."/>
            <person name="Clum A."/>
            <person name="Culley D."/>
            <person name="Crous P.W."/>
            <person name="Fauchery L."/>
            <person name="Girlanda M."/>
            <person name="Hayes R.D."/>
            <person name="Keri Z."/>
            <person name="LaButti K."/>
            <person name="Lipzen A."/>
            <person name="Lombard V."/>
            <person name="Magnuson J."/>
            <person name="Maillard F."/>
            <person name="Murat C."/>
            <person name="Nolan M."/>
            <person name="Ohm R.A."/>
            <person name="Pangilinan J."/>
            <person name="Pereira M.F."/>
            <person name="Perotto S."/>
            <person name="Peter M."/>
            <person name="Pfister S."/>
            <person name="Riley R."/>
            <person name="Sitrit Y."/>
            <person name="Stielow J.B."/>
            <person name="Szollosi G."/>
            <person name="Zifcakova L."/>
            <person name="Stursova M."/>
            <person name="Spatafora J.W."/>
            <person name="Tedersoo L."/>
            <person name="Vaario L.M."/>
            <person name="Yamada A."/>
            <person name="Yan M."/>
            <person name="Wang P."/>
            <person name="Xu J."/>
            <person name="Bruns T."/>
            <person name="Baldrian P."/>
            <person name="Vilgalys R."/>
            <person name="Dunand C."/>
            <person name="Henrissat B."/>
            <person name="Grigoriev I.V."/>
            <person name="Hibbett D."/>
            <person name="Nagy L.G."/>
            <person name="Martin F.M."/>
        </authorList>
    </citation>
    <scope>NUCLEOTIDE SEQUENCE</scope>
    <source>
        <strain evidence="16">BED1</strain>
    </source>
</reference>
<evidence type="ECO:0000256" key="2">
    <source>
        <dbReference type="ARBA" id="ARBA00001965"/>
    </source>
</evidence>
<evidence type="ECO:0000256" key="6">
    <source>
        <dbReference type="ARBA" id="ARBA00022801"/>
    </source>
</evidence>
<feature type="compositionally biased region" description="Polar residues" evidence="14">
    <location>
        <begin position="625"/>
        <end position="641"/>
    </location>
</feature>
<organism evidence="16 17">
    <name type="scientific">Boletus edulis BED1</name>
    <dbReference type="NCBI Taxonomy" id="1328754"/>
    <lineage>
        <taxon>Eukaryota</taxon>
        <taxon>Fungi</taxon>
        <taxon>Dikarya</taxon>
        <taxon>Basidiomycota</taxon>
        <taxon>Agaricomycotina</taxon>
        <taxon>Agaricomycetes</taxon>
        <taxon>Agaricomycetidae</taxon>
        <taxon>Boletales</taxon>
        <taxon>Boletineae</taxon>
        <taxon>Boletaceae</taxon>
        <taxon>Boletoideae</taxon>
        <taxon>Boletus</taxon>
    </lineage>
</organism>
<accession>A0AAD4BM23</accession>
<feature type="domain" description="Serine/threonine specific protein phosphatases" evidence="15">
    <location>
        <begin position="219"/>
        <end position="224"/>
    </location>
</feature>
<evidence type="ECO:0000256" key="10">
    <source>
        <dbReference type="ARBA" id="ARBA00023004"/>
    </source>
</evidence>
<dbReference type="SMART" id="SM00156">
    <property type="entry name" value="PP2Ac"/>
    <property type="match status" value="1"/>
</dbReference>
<evidence type="ECO:0000313" key="16">
    <source>
        <dbReference type="EMBL" id="KAF8434334.1"/>
    </source>
</evidence>